<feature type="compositionally biased region" description="Low complexity" evidence="7">
    <location>
        <begin position="318"/>
        <end position="336"/>
    </location>
</feature>
<feature type="transmembrane region" description="Helical" evidence="8">
    <location>
        <begin position="279"/>
        <end position="297"/>
    </location>
</feature>
<dbReference type="InterPro" id="IPR036259">
    <property type="entry name" value="MFS_trans_sf"/>
</dbReference>
<feature type="transmembrane region" description="Helical" evidence="8">
    <location>
        <begin position="451"/>
        <end position="472"/>
    </location>
</feature>
<feature type="compositionally biased region" description="Acidic residues" evidence="7">
    <location>
        <begin position="35"/>
        <end position="45"/>
    </location>
</feature>
<dbReference type="Gene3D" id="1.20.1250.20">
    <property type="entry name" value="MFS general substrate transporter like domains"/>
    <property type="match status" value="1"/>
</dbReference>
<name>A0A913YZ10_PATMI</name>
<feature type="transmembrane region" description="Helical" evidence="8">
    <location>
        <begin position="256"/>
        <end position="273"/>
    </location>
</feature>
<dbReference type="GO" id="GO:0016020">
    <property type="term" value="C:membrane"/>
    <property type="evidence" value="ECO:0007669"/>
    <property type="project" value="UniProtKB-SubCell"/>
</dbReference>
<keyword evidence="4 8" id="KW-0812">Transmembrane</keyword>
<evidence type="ECO:0000256" key="2">
    <source>
        <dbReference type="ARBA" id="ARBA00006279"/>
    </source>
</evidence>
<evidence type="ECO:0000256" key="6">
    <source>
        <dbReference type="ARBA" id="ARBA00023136"/>
    </source>
</evidence>
<evidence type="ECO:0000313" key="10">
    <source>
        <dbReference type="Proteomes" id="UP000887568"/>
    </source>
</evidence>
<dbReference type="RefSeq" id="XP_038044954.1">
    <property type="nucleotide sequence ID" value="XM_038189026.1"/>
</dbReference>
<dbReference type="GeneID" id="119719555"/>
<keyword evidence="3" id="KW-0813">Transport</keyword>
<feature type="transmembrane region" description="Helical" evidence="8">
    <location>
        <begin position="662"/>
        <end position="683"/>
    </location>
</feature>
<feature type="transmembrane region" description="Helical" evidence="8">
    <location>
        <begin position="516"/>
        <end position="538"/>
    </location>
</feature>
<keyword evidence="10" id="KW-1185">Reference proteome</keyword>
<keyword evidence="5 8" id="KW-1133">Transmembrane helix</keyword>
<comment type="subcellular location">
    <subcellularLocation>
        <location evidence="1">Membrane</location>
        <topology evidence="1">Multi-pass membrane protein</topology>
    </subcellularLocation>
</comment>
<feature type="transmembrane region" description="Helical" evidence="8">
    <location>
        <begin position="169"/>
        <end position="190"/>
    </location>
</feature>
<proteinExistence type="inferred from homology"/>
<dbReference type="OMA" id="IFTANAW"/>
<evidence type="ECO:0000313" key="9">
    <source>
        <dbReference type="EnsemblMetazoa" id="XP_038044954.1"/>
    </source>
</evidence>
<dbReference type="AlphaFoldDB" id="A0A913YZ10"/>
<evidence type="ECO:0000256" key="7">
    <source>
        <dbReference type="SAM" id="MobiDB-lite"/>
    </source>
</evidence>
<dbReference type="Pfam" id="PF06963">
    <property type="entry name" value="FPN1"/>
    <property type="match status" value="1"/>
</dbReference>
<feature type="compositionally biased region" description="Basic and acidic residues" evidence="7">
    <location>
        <begin position="377"/>
        <end position="387"/>
    </location>
</feature>
<accession>A0A913YZ10</accession>
<dbReference type="Proteomes" id="UP000887568">
    <property type="component" value="Unplaced"/>
</dbReference>
<evidence type="ECO:0000256" key="8">
    <source>
        <dbReference type="SAM" id="Phobius"/>
    </source>
</evidence>
<organism evidence="9 10">
    <name type="scientific">Patiria miniata</name>
    <name type="common">Bat star</name>
    <name type="synonym">Asterina miniata</name>
    <dbReference type="NCBI Taxonomy" id="46514"/>
    <lineage>
        <taxon>Eukaryota</taxon>
        <taxon>Metazoa</taxon>
        <taxon>Echinodermata</taxon>
        <taxon>Eleutherozoa</taxon>
        <taxon>Asterozoa</taxon>
        <taxon>Asteroidea</taxon>
        <taxon>Valvatacea</taxon>
        <taxon>Valvatida</taxon>
        <taxon>Asterinidae</taxon>
        <taxon>Patiria</taxon>
    </lineage>
</organism>
<comment type="similarity">
    <text evidence="2">Belongs to the ferroportin (FP) (TC 2.A.100) family. SLC40A subfamily.</text>
</comment>
<dbReference type="PANTHER" id="PTHR11660:SF57">
    <property type="entry name" value="SOLUTE CARRIER FAMILY 40 MEMBER"/>
    <property type="match status" value="1"/>
</dbReference>
<evidence type="ECO:0008006" key="11">
    <source>
        <dbReference type="Google" id="ProtNLM"/>
    </source>
</evidence>
<feature type="transmembrane region" description="Helical" evidence="8">
    <location>
        <begin position="137"/>
        <end position="157"/>
    </location>
</feature>
<dbReference type="SUPFAM" id="SSF103473">
    <property type="entry name" value="MFS general substrate transporter"/>
    <property type="match status" value="2"/>
</dbReference>
<evidence type="ECO:0000256" key="1">
    <source>
        <dbReference type="ARBA" id="ARBA00004141"/>
    </source>
</evidence>
<dbReference type="EnsemblMetazoa" id="XM_038189026.1">
    <property type="protein sequence ID" value="XP_038044954.1"/>
    <property type="gene ID" value="LOC119719555"/>
</dbReference>
<evidence type="ECO:0000256" key="3">
    <source>
        <dbReference type="ARBA" id="ARBA00022448"/>
    </source>
</evidence>
<reference evidence="9" key="1">
    <citation type="submission" date="2022-11" db="UniProtKB">
        <authorList>
            <consortium name="EnsemblMetazoa"/>
        </authorList>
    </citation>
    <scope>IDENTIFICATION</scope>
</reference>
<evidence type="ECO:0000256" key="4">
    <source>
        <dbReference type="ARBA" id="ARBA00022692"/>
    </source>
</evidence>
<dbReference type="PANTHER" id="PTHR11660">
    <property type="entry name" value="SOLUTE CARRIER FAMILY 40 MEMBER"/>
    <property type="match status" value="1"/>
</dbReference>
<feature type="region of interest" description="Disordered" evidence="7">
    <location>
        <begin position="1"/>
        <end position="84"/>
    </location>
</feature>
<dbReference type="GO" id="GO:0005381">
    <property type="term" value="F:iron ion transmembrane transporter activity"/>
    <property type="evidence" value="ECO:0007669"/>
    <property type="project" value="InterPro"/>
</dbReference>
<feature type="transmembrane region" description="Helical" evidence="8">
    <location>
        <begin position="484"/>
        <end position="504"/>
    </location>
</feature>
<dbReference type="CDD" id="cd17480">
    <property type="entry name" value="MFS_SLC40A1_like"/>
    <property type="match status" value="1"/>
</dbReference>
<protein>
    <recommendedName>
        <fullName evidence="11">Solute carrier family 40 protein</fullName>
    </recommendedName>
</protein>
<dbReference type="InterPro" id="IPR009716">
    <property type="entry name" value="Ferroportin-1"/>
</dbReference>
<dbReference type="OrthoDB" id="648861at2759"/>
<feature type="compositionally biased region" description="Acidic residues" evidence="7">
    <location>
        <begin position="52"/>
        <end position="62"/>
    </location>
</feature>
<feature type="transmembrane region" description="Helical" evidence="8">
    <location>
        <begin position="202"/>
        <end position="220"/>
    </location>
</feature>
<feature type="region of interest" description="Disordered" evidence="7">
    <location>
        <begin position="316"/>
        <end position="423"/>
    </location>
</feature>
<keyword evidence="6 8" id="KW-0472">Membrane</keyword>
<evidence type="ECO:0000256" key="5">
    <source>
        <dbReference type="ARBA" id="ARBA00022989"/>
    </source>
</evidence>
<feature type="compositionally biased region" description="Polar residues" evidence="7">
    <location>
        <begin position="1"/>
        <end position="13"/>
    </location>
</feature>
<sequence length="723" mass="79449">MADPLNQASTESHNAPAPDLDHQPPPPSTIATIPEMDEGDLEPEGAESQNNEGEDGRDDEENPPSIGDGDAAIAMQDDDDNAQPQGRCPALVAWFKSNAFLIYCSQFFSAWGDRMWTFAVALYLVEIEDNSLRLTAVFGFALTISVLLFGTLVGQWVDRTPRLSATRQSLVIQNSGVIINAVCLLILLHFKTEILPVGNGSLFFFCQVVIIVLGVIANLASVAEKICIQKDWVVVLAGGNKERLAEMNATVRRIDLTVNILAPILVGQIMSFASMTVAGIFIAGWNLCSLILEYYLLLRVYKKVPRLAIKLHKDETETATAAEPAGQTTEPEAATEPNEEAEIKPSAENPDAEPQADAQVADEDEPPMEHSTAGDARGTDEHAEPDYKSGGPKNTAKGWSRLEEDTPDDQQPADTEVQVTQPSPRPTILRRVANWFISYYHGWLTYKSYPVYMAGLALAFLYMTVMGFDSITTGYGYSMGISEALLGVIRGLGSIAGIVGTFVYQRMRQKIGATRTGLYALSEEILCLLLCVFSVWAAGSPFDPYYYFSGQSNSPTAGPTIGNDTGNFSAVTPNVTMDHTPLITPQGRDDPKSYLSPILFFAGMVTSRVGLWMFDLVTTQLIQENVQENQRGVFNGVQRSLECSMDMLHFILVIILPAPETFGYLIVISFFFICTGAVLYCVFSFRDRGHLFHTEKLTQCLHQNGEAGRMMRFHNETENDSEA</sequence>